<evidence type="ECO:0000313" key="8">
    <source>
        <dbReference type="Proteomes" id="UP000198211"/>
    </source>
</evidence>
<dbReference type="InterPro" id="IPR002401">
    <property type="entry name" value="Cyt_P450_E_grp-I"/>
</dbReference>
<dbReference type="SUPFAM" id="SSF48264">
    <property type="entry name" value="Cytochrome P450"/>
    <property type="match status" value="1"/>
</dbReference>
<dbReference type="CDD" id="cd11064">
    <property type="entry name" value="CYP86A"/>
    <property type="match status" value="1"/>
</dbReference>
<keyword evidence="3 6" id="KW-0560">Oxidoreductase</keyword>
<evidence type="ECO:0000313" key="7">
    <source>
        <dbReference type="EMBL" id="OWZ03333.1"/>
    </source>
</evidence>
<dbReference type="InterPro" id="IPR001128">
    <property type="entry name" value="Cyt_P450"/>
</dbReference>
<comment type="similarity">
    <text evidence="1 6">Belongs to the cytochrome P450 family.</text>
</comment>
<protein>
    <recommendedName>
        <fullName evidence="9">Cytochrome P450</fullName>
    </recommendedName>
</protein>
<dbReference type="EMBL" id="NBNE01005585">
    <property type="protein sequence ID" value="OWZ03333.1"/>
    <property type="molecule type" value="Genomic_DNA"/>
</dbReference>
<keyword evidence="6" id="KW-0503">Monooxygenase</keyword>
<dbReference type="GO" id="GO:0006629">
    <property type="term" value="P:lipid metabolic process"/>
    <property type="evidence" value="ECO:0007669"/>
    <property type="project" value="UniProtKB-ARBA"/>
</dbReference>
<gene>
    <name evidence="7" type="ORF">PHMEG_00024956</name>
</gene>
<keyword evidence="2 5" id="KW-0479">Metal-binding</keyword>
<dbReference type="PRINTS" id="PR00463">
    <property type="entry name" value="EP450I"/>
</dbReference>
<dbReference type="PRINTS" id="PR00385">
    <property type="entry name" value="P450"/>
</dbReference>
<keyword evidence="8" id="KW-1185">Reference proteome</keyword>
<keyword evidence="5 6" id="KW-0349">Heme</keyword>
<dbReference type="AlphaFoldDB" id="A0A225VD59"/>
<accession>A0A225VD59</accession>
<dbReference type="InterPro" id="IPR036396">
    <property type="entry name" value="Cyt_P450_sf"/>
</dbReference>
<dbReference type="GO" id="GO:0005506">
    <property type="term" value="F:iron ion binding"/>
    <property type="evidence" value="ECO:0007669"/>
    <property type="project" value="InterPro"/>
</dbReference>
<dbReference type="PROSITE" id="PS00086">
    <property type="entry name" value="CYTOCHROME_P450"/>
    <property type="match status" value="1"/>
</dbReference>
<comment type="cofactor">
    <cofactor evidence="5">
        <name>heme</name>
        <dbReference type="ChEBI" id="CHEBI:30413"/>
    </cofactor>
</comment>
<dbReference type="Gene3D" id="1.10.630.10">
    <property type="entry name" value="Cytochrome P450"/>
    <property type="match status" value="1"/>
</dbReference>
<dbReference type="Pfam" id="PF00067">
    <property type="entry name" value="p450"/>
    <property type="match status" value="1"/>
</dbReference>
<dbReference type="GO" id="GO:0016705">
    <property type="term" value="F:oxidoreductase activity, acting on paired donors, with incorporation or reduction of molecular oxygen"/>
    <property type="evidence" value="ECO:0007669"/>
    <property type="project" value="InterPro"/>
</dbReference>
<evidence type="ECO:0008006" key="9">
    <source>
        <dbReference type="Google" id="ProtNLM"/>
    </source>
</evidence>
<evidence type="ECO:0000256" key="1">
    <source>
        <dbReference type="ARBA" id="ARBA00010617"/>
    </source>
</evidence>
<name>A0A225VD59_9STRA</name>
<evidence type="ECO:0000256" key="4">
    <source>
        <dbReference type="ARBA" id="ARBA00023004"/>
    </source>
</evidence>
<dbReference type="PANTHER" id="PTHR24296">
    <property type="entry name" value="CYTOCHROME P450"/>
    <property type="match status" value="1"/>
</dbReference>
<sequence length="525" mass="59178">MLPPSLLRNDDKLSPILLGLLAASAVTATLLTINRLKDKNLNSNKLDNVHRVPYLPLTPVLGNTLEVAANSARFQDWISDRCQERDGQPFAVKLLGNNDIVYTARPEHFEQVLKIQSSNFNKGATMHDVYSDFMGEGILLTNGDRWKYHRRVLVNLFSARALRDFMAPIIQKNIRILTEVLARAGESKEPIDIYKLMNKFTFETFTEIGFGRKLNSLASADAHPFELAFDDAHRISGNRFTTPAWLWKLKRWLNVGTERRLRESMVVVNEFLMNTISGTMDRRHLQHESKPRNKDIVSIILDTMETSGQTITPIDIRDIVFAGMIAGRDTTGDGLSWLMHMLHENPRVVKKLREEILTKLPKMAESESYVPSMEEVQELPYLEATVRELLRLIPSAPTIPYQCVKDTVFPDGTFIPASSGVMLSLYSAARLESVWGPDAASFVPERFLDKVTGDLMQMSSTPFLAFSAGPRVCVGRTLAMLELKLVTACLVGRFHLAEVDGQNVTYSRGVSIGMKYPLMMKVERC</sequence>
<comment type="caution">
    <text evidence="7">The sequence shown here is derived from an EMBL/GenBank/DDBJ whole genome shotgun (WGS) entry which is preliminary data.</text>
</comment>
<proteinExistence type="inferred from homology"/>
<dbReference type="GO" id="GO:0004497">
    <property type="term" value="F:monooxygenase activity"/>
    <property type="evidence" value="ECO:0007669"/>
    <property type="project" value="UniProtKB-KW"/>
</dbReference>
<keyword evidence="4 5" id="KW-0408">Iron</keyword>
<dbReference type="OrthoDB" id="1470350at2759"/>
<dbReference type="Proteomes" id="UP000198211">
    <property type="component" value="Unassembled WGS sequence"/>
</dbReference>
<evidence type="ECO:0000256" key="3">
    <source>
        <dbReference type="ARBA" id="ARBA00023002"/>
    </source>
</evidence>
<dbReference type="STRING" id="4795.A0A225VD59"/>
<organism evidence="7 8">
    <name type="scientific">Phytophthora megakarya</name>
    <dbReference type="NCBI Taxonomy" id="4795"/>
    <lineage>
        <taxon>Eukaryota</taxon>
        <taxon>Sar</taxon>
        <taxon>Stramenopiles</taxon>
        <taxon>Oomycota</taxon>
        <taxon>Peronosporomycetes</taxon>
        <taxon>Peronosporales</taxon>
        <taxon>Peronosporaceae</taxon>
        <taxon>Phytophthora</taxon>
    </lineage>
</organism>
<reference evidence="8" key="1">
    <citation type="submission" date="2017-03" db="EMBL/GenBank/DDBJ databases">
        <title>Phytopthora megakarya and P. palmivora, two closely related causual agents of cacao black pod achieved similar genome size and gene model numbers by different mechanisms.</title>
        <authorList>
            <person name="Ali S."/>
            <person name="Shao J."/>
            <person name="Larry D.J."/>
            <person name="Kronmiller B."/>
            <person name="Shen D."/>
            <person name="Strem M.D."/>
            <person name="Melnick R.L."/>
            <person name="Guiltinan M.J."/>
            <person name="Tyler B.M."/>
            <person name="Meinhardt L.W."/>
            <person name="Bailey B.A."/>
        </authorList>
    </citation>
    <scope>NUCLEOTIDE SEQUENCE [LARGE SCALE GENOMIC DNA]</scope>
    <source>
        <strain evidence="8">zdho120</strain>
    </source>
</reference>
<evidence type="ECO:0000256" key="5">
    <source>
        <dbReference type="PIRSR" id="PIRSR602401-1"/>
    </source>
</evidence>
<evidence type="ECO:0000256" key="6">
    <source>
        <dbReference type="RuleBase" id="RU000461"/>
    </source>
</evidence>
<dbReference type="GO" id="GO:0020037">
    <property type="term" value="F:heme binding"/>
    <property type="evidence" value="ECO:0007669"/>
    <property type="project" value="InterPro"/>
</dbReference>
<evidence type="ECO:0000256" key="2">
    <source>
        <dbReference type="ARBA" id="ARBA00022723"/>
    </source>
</evidence>
<feature type="binding site" description="axial binding residue" evidence="5">
    <location>
        <position position="473"/>
    </location>
    <ligand>
        <name>heme</name>
        <dbReference type="ChEBI" id="CHEBI:30413"/>
    </ligand>
    <ligandPart>
        <name>Fe</name>
        <dbReference type="ChEBI" id="CHEBI:18248"/>
    </ligandPart>
</feature>
<dbReference type="InterPro" id="IPR017972">
    <property type="entry name" value="Cyt_P450_CS"/>
</dbReference>